<evidence type="ECO:0000313" key="2">
    <source>
        <dbReference type="Proteomes" id="UP000000753"/>
    </source>
</evidence>
<name>B8CRX1_SHEPW</name>
<dbReference type="AlphaFoldDB" id="B8CRX1"/>
<proteinExistence type="predicted"/>
<keyword evidence="2" id="KW-1185">Reference proteome</keyword>
<evidence type="ECO:0000313" key="1">
    <source>
        <dbReference type="EMBL" id="ACJ30128.1"/>
    </source>
</evidence>
<sequence length="31" mass="3520">MISTRDALEQAHIFNNKDEHLAIKQPVEVTA</sequence>
<dbReference type="Proteomes" id="UP000000753">
    <property type="component" value="Chromosome"/>
</dbReference>
<reference evidence="1 2" key="1">
    <citation type="journal article" date="2008" name="PLoS ONE">
        <title>Environmental adaptation: genomic analysis of the piezotolerant and psychrotolerant deep-sea iron reducing bacterium Shewanella piezotolerans WP3.</title>
        <authorList>
            <person name="Wang F."/>
            <person name="Wang J."/>
            <person name="Jian H."/>
            <person name="Zhang B."/>
            <person name="Li S."/>
            <person name="Wang F."/>
            <person name="Zeng X."/>
            <person name="Gao L."/>
            <person name="Bartlett D.H."/>
            <person name="Yu J."/>
            <person name="Hu S."/>
            <person name="Xiao X."/>
        </authorList>
    </citation>
    <scope>NUCLEOTIDE SEQUENCE [LARGE SCALE GENOMIC DNA]</scope>
    <source>
        <strain evidence="2">WP3 / JCM 13877</strain>
    </source>
</reference>
<accession>B8CRX1</accession>
<dbReference type="STRING" id="225849.swp_3429"/>
<organism evidence="1 2">
    <name type="scientific">Shewanella piezotolerans (strain WP3 / JCM 13877)</name>
    <dbReference type="NCBI Taxonomy" id="225849"/>
    <lineage>
        <taxon>Bacteria</taxon>
        <taxon>Pseudomonadati</taxon>
        <taxon>Pseudomonadota</taxon>
        <taxon>Gammaproteobacteria</taxon>
        <taxon>Alteromonadales</taxon>
        <taxon>Shewanellaceae</taxon>
        <taxon>Shewanella</taxon>
    </lineage>
</organism>
<dbReference type="HOGENOM" id="CLU_3398430_0_0_6"/>
<dbReference type="EMBL" id="CP000472">
    <property type="protein sequence ID" value="ACJ30128.1"/>
    <property type="molecule type" value="Genomic_DNA"/>
</dbReference>
<protein>
    <submittedName>
        <fullName evidence="1">Uncharacterized protein</fullName>
    </submittedName>
</protein>
<gene>
    <name evidence="1" type="ordered locus">swp_3429</name>
</gene>
<dbReference type="KEGG" id="swp:swp_3429"/>